<name>A0A9D1ESR8_9FIRM</name>
<organism evidence="3 4">
    <name type="scientific">Candidatus Limivivens intestinipullorum</name>
    <dbReference type="NCBI Taxonomy" id="2840858"/>
    <lineage>
        <taxon>Bacteria</taxon>
        <taxon>Bacillati</taxon>
        <taxon>Bacillota</taxon>
        <taxon>Clostridia</taxon>
        <taxon>Lachnospirales</taxon>
        <taxon>Lachnospiraceae</taxon>
        <taxon>Lachnospiraceae incertae sedis</taxon>
        <taxon>Candidatus Limivivens</taxon>
    </lineage>
</organism>
<evidence type="ECO:0000313" key="3">
    <source>
        <dbReference type="EMBL" id="HIS31587.1"/>
    </source>
</evidence>
<evidence type="ECO:0000259" key="2">
    <source>
        <dbReference type="Pfam" id="PF02368"/>
    </source>
</evidence>
<dbReference type="EMBL" id="DVIQ01000044">
    <property type="protein sequence ID" value="HIS31587.1"/>
    <property type="molecule type" value="Genomic_DNA"/>
</dbReference>
<evidence type="ECO:0000313" key="4">
    <source>
        <dbReference type="Proteomes" id="UP000823935"/>
    </source>
</evidence>
<reference evidence="3" key="2">
    <citation type="journal article" date="2021" name="PeerJ">
        <title>Extensive microbial diversity within the chicken gut microbiome revealed by metagenomics and culture.</title>
        <authorList>
            <person name="Gilroy R."/>
            <person name="Ravi A."/>
            <person name="Getino M."/>
            <person name="Pursley I."/>
            <person name="Horton D.L."/>
            <person name="Alikhan N.F."/>
            <person name="Baker D."/>
            <person name="Gharbi K."/>
            <person name="Hall N."/>
            <person name="Watson M."/>
            <person name="Adriaenssens E.M."/>
            <person name="Foster-Nyarko E."/>
            <person name="Jarju S."/>
            <person name="Secka A."/>
            <person name="Antonio M."/>
            <person name="Oren A."/>
            <person name="Chaudhuri R.R."/>
            <person name="La Ragione R."/>
            <person name="Hildebrand F."/>
            <person name="Pallen M.J."/>
        </authorList>
    </citation>
    <scope>NUCLEOTIDE SEQUENCE</scope>
    <source>
        <strain evidence="3">CHK190-19873</strain>
    </source>
</reference>
<reference evidence="3" key="1">
    <citation type="submission" date="2020-10" db="EMBL/GenBank/DDBJ databases">
        <authorList>
            <person name="Gilroy R."/>
        </authorList>
    </citation>
    <scope>NUCLEOTIDE SEQUENCE</scope>
    <source>
        <strain evidence="3">CHK190-19873</strain>
    </source>
</reference>
<comment type="caution">
    <text evidence="3">The sequence shown here is derived from an EMBL/GenBank/DDBJ whole genome shotgun (WGS) entry which is preliminary data.</text>
</comment>
<accession>A0A9D1ESR8</accession>
<feature type="compositionally biased region" description="Low complexity" evidence="1">
    <location>
        <begin position="286"/>
        <end position="308"/>
    </location>
</feature>
<dbReference type="Proteomes" id="UP000823935">
    <property type="component" value="Unassembled WGS sequence"/>
</dbReference>
<protein>
    <submittedName>
        <fullName evidence="3">Ig-like domain-containing protein</fullName>
    </submittedName>
</protein>
<dbReference type="InterPro" id="IPR003343">
    <property type="entry name" value="Big_2"/>
</dbReference>
<feature type="region of interest" description="Disordered" evidence="1">
    <location>
        <begin position="249"/>
        <end position="341"/>
    </location>
</feature>
<sequence length="509" mass="54526">MKKGIWKTRKLLGFIMSLIMIFSLMPGSLSYAEGEKTILTDIEELKELKVQSIEQGTLPDELELPTELKASGYLESGSAEETAEMTVKVKKWQVRLKESVDKEEEGEWKDYKETTEPGVYYFRPVLDETYQLAEGVELPMYALEVSAAEAQTEVVTEAQTEAQTEVVTEAQTEAQTEVVTEAQTEAQTEVVTEAQTEAQTEVITEAQTEAQTEVITEAQTEAQTEVVTEAQTETDEFLIVDESSQTFMNMGSSDALTPINDGTETETETSALPPANNGLLGTDPLTSGQEPTSESETQQSETGTTDGTAAQSETGSTDTAQTTPAETEPQTTETNPTEAVSTELTVPLAQSYQVGQSYQLSYSLPEGASVPEGTTATYTILSGGDCVTVDANGLMTVLKEGAFTIQVSLLNGQYIGSASSTAVCTHVWTEATCTAPQTCSICGATQGEALGHDWTDATCTEPQTCTRCGATQGEALGHDWADATCTEPQTCTRCGATQGEALGHDWTDA</sequence>
<evidence type="ECO:0000256" key="1">
    <source>
        <dbReference type="SAM" id="MobiDB-lite"/>
    </source>
</evidence>
<gene>
    <name evidence="3" type="ORF">IAB44_08605</name>
</gene>
<feature type="non-terminal residue" evidence="3">
    <location>
        <position position="509"/>
    </location>
</feature>
<dbReference type="AlphaFoldDB" id="A0A9D1ESR8"/>
<proteinExistence type="predicted"/>
<dbReference type="Pfam" id="PF02368">
    <property type="entry name" value="Big_2"/>
    <property type="match status" value="1"/>
</dbReference>
<feature type="domain" description="BIG2" evidence="2">
    <location>
        <begin position="349"/>
        <end position="407"/>
    </location>
</feature>
<feature type="compositionally biased region" description="Low complexity" evidence="1">
    <location>
        <begin position="317"/>
        <end position="339"/>
    </location>
</feature>